<reference evidence="5 6" key="1">
    <citation type="submission" date="2020-08" db="EMBL/GenBank/DDBJ databases">
        <title>A Genomic Blueprint of the Chicken Gut Microbiome.</title>
        <authorList>
            <person name="Gilroy R."/>
            <person name="Ravi A."/>
            <person name="Getino M."/>
            <person name="Pursley I."/>
            <person name="Horton D.L."/>
            <person name="Alikhan N.-F."/>
            <person name="Baker D."/>
            <person name="Gharbi K."/>
            <person name="Hall N."/>
            <person name="Watson M."/>
            <person name="Adriaenssens E.M."/>
            <person name="Foster-Nyarko E."/>
            <person name="Jarju S."/>
            <person name="Secka A."/>
            <person name="Antonio M."/>
            <person name="Oren A."/>
            <person name="Chaudhuri R."/>
            <person name="La Ragione R.M."/>
            <person name="Hildebrand F."/>
            <person name="Pallen M.J."/>
        </authorList>
    </citation>
    <scope>NUCLEOTIDE SEQUENCE [LARGE SCALE GENOMIC DNA]</scope>
    <source>
        <strain evidence="5 6">Sa2CUA2</strain>
    </source>
</reference>
<name>A0ABR8TPN3_9PSED</name>
<evidence type="ECO:0000256" key="2">
    <source>
        <dbReference type="ARBA" id="ARBA00010742"/>
    </source>
</evidence>
<proteinExistence type="inferred from homology"/>
<sequence length="310" mass="34632">MRSVLLIIFLCMSLHGCSDEADPLRIGSNRWLGYAPLYIADDLRWLAPSGFRLLEYPNTGGVLRAFRNGLLDVALLTLDETLRLQANGYDLEILLVTNISSGADVLYALPPVEGLDDLQGRRIGVEDSALGAFFLARLLDQAGLKLGDVDIFSLAVHQHLDAMRTQQVDAVVTFASQGPELAALGALPLIDSRAFPNEIIDVIVADRQRVSPEARRRLQALWYESLQFWSQRPEYADRVLYRRLALSPAELETTRTGLLMGDPSLNRQLRESGQLLTSLRWAHDYQLDRNLLPRAVNYANLLSHCEGHPC</sequence>
<dbReference type="Pfam" id="PF09084">
    <property type="entry name" value="NMT1"/>
    <property type="match status" value="1"/>
</dbReference>
<evidence type="ECO:0000256" key="3">
    <source>
        <dbReference type="ARBA" id="ARBA00022729"/>
    </source>
</evidence>
<keyword evidence="3" id="KW-0732">Signal</keyword>
<comment type="similarity">
    <text evidence="2">Belongs to the bacterial solute-binding protein SsuA/TauA family.</text>
</comment>
<dbReference type="RefSeq" id="WP_251836503.1">
    <property type="nucleotide sequence ID" value="NZ_JACSQG010000005.1"/>
</dbReference>
<evidence type="ECO:0000313" key="6">
    <source>
        <dbReference type="Proteomes" id="UP000611945"/>
    </source>
</evidence>
<accession>A0ABR8TPN3</accession>
<organism evidence="5 6">
    <name type="scientific">Serpens gallinarum</name>
    <dbReference type="NCBI Taxonomy" id="2763075"/>
    <lineage>
        <taxon>Bacteria</taxon>
        <taxon>Pseudomonadati</taxon>
        <taxon>Pseudomonadota</taxon>
        <taxon>Gammaproteobacteria</taxon>
        <taxon>Pseudomonadales</taxon>
        <taxon>Pseudomonadaceae</taxon>
        <taxon>Pseudomonas</taxon>
    </lineage>
</organism>
<dbReference type="InterPro" id="IPR015168">
    <property type="entry name" value="SsuA/THI5"/>
</dbReference>
<feature type="domain" description="SsuA/THI5-like" evidence="4">
    <location>
        <begin position="34"/>
        <end position="186"/>
    </location>
</feature>
<comment type="caution">
    <text evidence="5">The sequence shown here is derived from an EMBL/GenBank/DDBJ whole genome shotgun (WGS) entry which is preliminary data.</text>
</comment>
<evidence type="ECO:0000259" key="4">
    <source>
        <dbReference type="Pfam" id="PF09084"/>
    </source>
</evidence>
<evidence type="ECO:0000256" key="1">
    <source>
        <dbReference type="ARBA" id="ARBA00004418"/>
    </source>
</evidence>
<protein>
    <submittedName>
        <fullName evidence="5">ABC transporter substrate-binding protein</fullName>
    </submittedName>
</protein>
<keyword evidence="6" id="KW-1185">Reference proteome</keyword>
<comment type="subcellular location">
    <subcellularLocation>
        <location evidence="1">Periplasm</location>
    </subcellularLocation>
</comment>
<evidence type="ECO:0000313" key="5">
    <source>
        <dbReference type="EMBL" id="MBD7977724.1"/>
    </source>
</evidence>
<gene>
    <name evidence="5" type="ORF">H9642_11040</name>
</gene>
<dbReference type="Proteomes" id="UP000611945">
    <property type="component" value="Unassembled WGS sequence"/>
</dbReference>
<dbReference type="SUPFAM" id="SSF53850">
    <property type="entry name" value="Periplasmic binding protein-like II"/>
    <property type="match status" value="1"/>
</dbReference>
<dbReference type="EMBL" id="JACSQG010000005">
    <property type="protein sequence ID" value="MBD7977724.1"/>
    <property type="molecule type" value="Genomic_DNA"/>
</dbReference>
<dbReference type="PANTHER" id="PTHR30024">
    <property type="entry name" value="ALIPHATIC SULFONATES-BINDING PROTEIN-RELATED"/>
    <property type="match status" value="1"/>
</dbReference>
<dbReference type="PANTHER" id="PTHR30024:SF47">
    <property type="entry name" value="TAURINE-BINDING PERIPLASMIC PROTEIN"/>
    <property type="match status" value="1"/>
</dbReference>
<dbReference type="Gene3D" id="3.40.190.10">
    <property type="entry name" value="Periplasmic binding protein-like II"/>
    <property type="match status" value="1"/>
</dbReference>